<reference evidence="2" key="1">
    <citation type="submission" date="2020-02" db="EMBL/GenBank/DDBJ databases">
        <authorList>
            <person name="Meier V. D."/>
        </authorList>
    </citation>
    <scope>NUCLEOTIDE SEQUENCE</scope>
    <source>
        <strain evidence="2">AVDCRST_MAG88</strain>
    </source>
</reference>
<accession>A0A6J4VMK1</accession>
<protein>
    <submittedName>
        <fullName evidence="2">Chromate transport protein ChrA</fullName>
    </submittedName>
</protein>
<evidence type="ECO:0000256" key="1">
    <source>
        <dbReference type="SAM" id="MobiDB-lite"/>
    </source>
</evidence>
<gene>
    <name evidence="2" type="ORF">AVDCRST_MAG88-3650</name>
</gene>
<name>A0A6J4VMK1_9BACT</name>
<feature type="compositionally biased region" description="Basic residues" evidence="1">
    <location>
        <begin position="133"/>
        <end position="143"/>
    </location>
</feature>
<feature type="non-terminal residue" evidence="2">
    <location>
        <position position="1"/>
    </location>
</feature>
<sequence length="253" mass="26100">RRPCRHRHPGLAGGAGTGARDRRGGAPRLALPAVAGGVARPPDAGAGQPAPGDRLLDRFLRAPGGAPSPAAGCPIPPARRRRQLLPCRGARLRRRARRAAAPPGGGRAAGLAHRRRIHRRLRRGAGGAGAALHLRRLSRRGQRPRAERRGGRPPGAGCRLRPVVPAGARRAPLLGGYPRSAGLRARAAGHQCGGGGAPPGRALHPGLDECDPRAGRLRAGPGVARPADALAAAALARCHPRRARRSGARGARL</sequence>
<feature type="non-terminal residue" evidence="2">
    <location>
        <position position="253"/>
    </location>
</feature>
<evidence type="ECO:0000313" key="2">
    <source>
        <dbReference type="EMBL" id="CAA9583652.1"/>
    </source>
</evidence>
<feature type="compositionally biased region" description="Low complexity" evidence="1">
    <location>
        <begin position="62"/>
        <end position="73"/>
    </location>
</feature>
<organism evidence="2">
    <name type="scientific">uncultured Thermomicrobiales bacterium</name>
    <dbReference type="NCBI Taxonomy" id="1645740"/>
    <lineage>
        <taxon>Bacteria</taxon>
        <taxon>Pseudomonadati</taxon>
        <taxon>Thermomicrobiota</taxon>
        <taxon>Thermomicrobia</taxon>
        <taxon>Thermomicrobiales</taxon>
        <taxon>environmental samples</taxon>
    </lineage>
</organism>
<dbReference type="EMBL" id="CADCWM010000886">
    <property type="protein sequence ID" value="CAA9583652.1"/>
    <property type="molecule type" value="Genomic_DNA"/>
</dbReference>
<feature type="compositionally biased region" description="Basic residues" evidence="1">
    <location>
        <begin position="112"/>
        <end position="123"/>
    </location>
</feature>
<proteinExistence type="predicted"/>
<feature type="region of interest" description="Disordered" evidence="1">
    <location>
        <begin position="1"/>
        <end position="29"/>
    </location>
</feature>
<feature type="region of interest" description="Disordered" evidence="1">
    <location>
        <begin position="60"/>
        <end position="164"/>
    </location>
</feature>
<dbReference type="AlphaFoldDB" id="A0A6J4VMK1"/>